<dbReference type="AlphaFoldDB" id="A0A940M8M4"/>
<dbReference type="GO" id="GO:0005576">
    <property type="term" value="C:extracellular region"/>
    <property type="evidence" value="ECO:0007669"/>
    <property type="project" value="TreeGrafter"/>
</dbReference>
<feature type="chain" id="PRO_5038394430" evidence="9">
    <location>
        <begin position="28"/>
        <end position="361"/>
    </location>
</feature>
<comment type="pathway">
    <text evidence="1 7">Cell wall biogenesis; peptidoglycan biosynthesis.</text>
</comment>
<dbReference type="CDD" id="cd13432">
    <property type="entry name" value="LDT_IgD_like_2"/>
    <property type="match status" value="1"/>
</dbReference>
<feature type="signal peptide" evidence="9">
    <location>
        <begin position="1"/>
        <end position="27"/>
    </location>
</feature>
<evidence type="ECO:0000256" key="7">
    <source>
        <dbReference type="PROSITE-ProRule" id="PRU01373"/>
    </source>
</evidence>
<dbReference type="EMBL" id="JAGIQL010000038">
    <property type="protein sequence ID" value="MBP0458280.1"/>
    <property type="molecule type" value="Genomic_DNA"/>
</dbReference>
<dbReference type="PANTHER" id="PTHR30582:SF2">
    <property type="entry name" value="L,D-TRANSPEPTIDASE YCIB-RELATED"/>
    <property type="match status" value="1"/>
</dbReference>
<dbReference type="InterPro" id="IPR038063">
    <property type="entry name" value="Transpep_catalytic_dom"/>
</dbReference>
<evidence type="ECO:0000256" key="4">
    <source>
        <dbReference type="ARBA" id="ARBA00022984"/>
    </source>
</evidence>
<evidence type="ECO:0000259" key="10">
    <source>
        <dbReference type="PROSITE" id="PS52029"/>
    </source>
</evidence>
<organism evidence="11 12">
    <name type="scientific">Streptomyces montanisoli</name>
    <dbReference type="NCBI Taxonomy" id="2798581"/>
    <lineage>
        <taxon>Bacteria</taxon>
        <taxon>Bacillati</taxon>
        <taxon>Actinomycetota</taxon>
        <taxon>Actinomycetes</taxon>
        <taxon>Kitasatosporales</taxon>
        <taxon>Streptomycetaceae</taxon>
        <taxon>Streptomyces</taxon>
    </lineage>
</organism>
<keyword evidence="6 7" id="KW-0961">Cell wall biogenesis/degradation</keyword>
<dbReference type="GO" id="GO:0071555">
    <property type="term" value="P:cell wall organization"/>
    <property type="evidence" value="ECO:0007669"/>
    <property type="project" value="UniProtKB-UniRule"/>
</dbReference>
<dbReference type="SUPFAM" id="SSF141523">
    <property type="entry name" value="L,D-transpeptidase catalytic domain-like"/>
    <property type="match status" value="1"/>
</dbReference>
<name>A0A940M8M4_9ACTN</name>
<comment type="caution">
    <text evidence="11">The sequence shown here is derived from an EMBL/GenBank/DDBJ whole genome shotgun (WGS) entry which is preliminary data.</text>
</comment>
<dbReference type="GO" id="GO:0008360">
    <property type="term" value="P:regulation of cell shape"/>
    <property type="evidence" value="ECO:0007669"/>
    <property type="project" value="UniProtKB-UniRule"/>
</dbReference>
<keyword evidence="2" id="KW-0808">Transferase</keyword>
<dbReference type="PANTHER" id="PTHR30582">
    <property type="entry name" value="L,D-TRANSPEPTIDASE"/>
    <property type="match status" value="1"/>
</dbReference>
<dbReference type="CDD" id="cd16913">
    <property type="entry name" value="YkuD_like"/>
    <property type="match status" value="1"/>
</dbReference>
<dbReference type="Gene3D" id="2.60.40.3710">
    <property type="match status" value="1"/>
</dbReference>
<accession>A0A940M8M4</accession>
<dbReference type="InterPro" id="IPR005490">
    <property type="entry name" value="LD_TPept_cat_dom"/>
</dbReference>
<protein>
    <submittedName>
        <fullName evidence="11">L,D-transpeptidase</fullName>
    </submittedName>
</protein>
<keyword evidence="3 7" id="KW-0133">Cell shape</keyword>
<dbReference type="RefSeq" id="WP_209340044.1">
    <property type="nucleotide sequence ID" value="NZ_JAGIQL010000038.1"/>
</dbReference>
<dbReference type="PROSITE" id="PS52029">
    <property type="entry name" value="LD_TPASE"/>
    <property type="match status" value="1"/>
</dbReference>
<keyword evidence="4 7" id="KW-0573">Peptidoglycan synthesis</keyword>
<dbReference type="Gene3D" id="2.40.440.10">
    <property type="entry name" value="L,D-transpeptidase catalytic domain-like"/>
    <property type="match status" value="1"/>
</dbReference>
<dbReference type="Pfam" id="PF03734">
    <property type="entry name" value="YkuD"/>
    <property type="match status" value="1"/>
</dbReference>
<dbReference type="Pfam" id="PF17964">
    <property type="entry name" value="Big_10"/>
    <property type="match status" value="1"/>
</dbReference>
<evidence type="ECO:0000256" key="8">
    <source>
        <dbReference type="SAM" id="MobiDB-lite"/>
    </source>
</evidence>
<evidence type="ECO:0000256" key="2">
    <source>
        <dbReference type="ARBA" id="ARBA00022679"/>
    </source>
</evidence>
<evidence type="ECO:0000313" key="11">
    <source>
        <dbReference type="EMBL" id="MBP0458280.1"/>
    </source>
</evidence>
<evidence type="ECO:0000313" key="12">
    <source>
        <dbReference type="Proteomes" id="UP000670475"/>
    </source>
</evidence>
<evidence type="ECO:0000256" key="6">
    <source>
        <dbReference type="ARBA" id="ARBA00023316"/>
    </source>
</evidence>
<feature type="domain" description="L,D-TPase catalytic" evidence="10">
    <location>
        <begin position="199"/>
        <end position="325"/>
    </location>
</feature>
<dbReference type="GO" id="GO:0016746">
    <property type="term" value="F:acyltransferase activity"/>
    <property type="evidence" value="ECO:0007669"/>
    <property type="project" value="UniProtKB-KW"/>
</dbReference>
<evidence type="ECO:0000256" key="3">
    <source>
        <dbReference type="ARBA" id="ARBA00022960"/>
    </source>
</evidence>
<feature type="compositionally biased region" description="Polar residues" evidence="8">
    <location>
        <begin position="80"/>
        <end position="90"/>
    </location>
</feature>
<evidence type="ECO:0000256" key="9">
    <source>
        <dbReference type="SAM" id="SignalP"/>
    </source>
</evidence>
<dbReference type="PROSITE" id="PS51257">
    <property type="entry name" value="PROKAR_LIPOPROTEIN"/>
    <property type="match status" value="1"/>
</dbReference>
<feature type="active site" description="Proton donor/acceptor" evidence="7">
    <location>
        <position position="284"/>
    </location>
</feature>
<feature type="active site" description="Nucleophile" evidence="7">
    <location>
        <position position="301"/>
    </location>
</feature>
<sequence>MGRRSRGSIGTALVVGAVVAGASACGAGGATASAAATTPASAPAAPTVSASPSASASPTASATPSATATARHTAARSAVPASTPSATKTASKPPMLLNTITPADGDTVGVAMPVSVVFTHPVAPSARASVERHLKVSASVPTTGAWHWFSSTRVDWRPKSYWQSGTKVSVDADLAGVGDGYGRAGTHSYHHAFTIGRDTEATVSVTGHTMKVTRDGKTVRTMPIDAGSKSWPSWDGTMAVIDKQPKVHMTSCSVGISCDKKSKDYYDLTLPWDVHLTNSGTYLHYSSGDPYPGHSVGSHGCVHLSLKDAKWFYNIVKQGDPITITGSPRGKAAPDNGYADYNLSWSQWLSGSASGAHTAGS</sequence>
<gene>
    <name evidence="11" type="ORF">JFN87_12315</name>
</gene>
<dbReference type="InterPro" id="IPR041280">
    <property type="entry name" value="Big_10"/>
</dbReference>
<feature type="region of interest" description="Disordered" evidence="8">
    <location>
        <begin position="42"/>
        <end position="100"/>
    </location>
</feature>
<dbReference type="InterPro" id="IPR050979">
    <property type="entry name" value="LD-transpeptidase"/>
</dbReference>
<reference evidence="11" key="1">
    <citation type="submission" date="2021-03" db="EMBL/GenBank/DDBJ databases">
        <title>Whole genome sequence of Streptomyces bomunensis MMS17-BM035.</title>
        <authorList>
            <person name="Lee J.H."/>
        </authorList>
    </citation>
    <scope>NUCLEOTIDE SEQUENCE</scope>
    <source>
        <strain evidence="11">MMS17-BM035</strain>
    </source>
</reference>
<evidence type="ECO:0000256" key="1">
    <source>
        <dbReference type="ARBA" id="ARBA00004752"/>
    </source>
</evidence>
<evidence type="ECO:0000256" key="5">
    <source>
        <dbReference type="ARBA" id="ARBA00023315"/>
    </source>
</evidence>
<proteinExistence type="predicted"/>
<keyword evidence="12" id="KW-1185">Reference proteome</keyword>
<keyword evidence="5" id="KW-0012">Acyltransferase</keyword>
<dbReference type="Proteomes" id="UP000670475">
    <property type="component" value="Unassembled WGS sequence"/>
</dbReference>
<keyword evidence="9" id="KW-0732">Signal</keyword>
<feature type="compositionally biased region" description="Low complexity" evidence="8">
    <location>
        <begin position="42"/>
        <end position="79"/>
    </location>
</feature>
<dbReference type="GO" id="GO:0018104">
    <property type="term" value="P:peptidoglycan-protein cross-linking"/>
    <property type="evidence" value="ECO:0007669"/>
    <property type="project" value="TreeGrafter"/>
</dbReference>
<dbReference type="GO" id="GO:0071972">
    <property type="term" value="F:peptidoglycan L,D-transpeptidase activity"/>
    <property type="evidence" value="ECO:0007669"/>
    <property type="project" value="TreeGrafter"/>
</dbReference>